<protein>
    <submittedName>
        <fullName evidence="2">DUF3577 domain-containing protein</fullName>
    </submittedName>
</protein>
<sequence length="203" mass="22167">MSTSNNLYFDLHTTGLGYLGRAREVKPKAGQRFTPFWAVSISAFHGPRDAISYVFFDVKATGAESEKVIQEFEDVINDKEHKVLAGFNIGDMYPDEPYEKDGKLRVTLKGRLLRIMWVKVDGKTVYSAPQPSDTEGAKDDDQTPAAVSADQQEASSESDKVDQAHSETTSGPVNGNAYSHSPVTDGQGLPGSYSVNIQMPSES</sequence>
<evidence type="ECO:0000313" key="2">
    <source>
        <dbReference type="EMBL" id="MCG7937552.1"/>
    </source>
</evidence>
<evidence type="ECO:0000256" key="1">
    <source>
        <dbReference type="SAM" id="MobiDB-lite"/>
    </source>
</evidence>
<organism evidence="2 3">
    <name type="scientific">Candidatus Thiodiazotropha lotti</name>
    <dbReference type="NCBI Taxonomy" id="2792787"/>
    <lineage>
        <taxon>Bacteria</taxon>
        <taxon>Pseudomonadati</taxon>
        <taxon>Pseudomonadota</taxon>
        <taxon>Gammaproteobacteria</taxon>
        <taxon>Chromatiales</taxon>
        <taxon>Sedimenticolaceae</taxon>
        <taxon>Candidatus Thiodiazotropha</taxon>
    </lineage>
</organism>
<comment type="caution">
    <text evidence="2">The sequence shown here is derived from an EMBL/GenBank/DDBJ whole genome shotgun (WGS) entry which is preliminary data.</text>
</comment>
<dbReference type="EMBL" id="JAEPDI010000001">
    <property type="protein sequence ID" value="MCG7937552.1"/>
    <property type="molecule type" value="Genomic_DNA"/>
</dbReference>
<dbReference type="Proteomes" id="UP000886687">
    <property type="component" value="Unassembled WGS sequence"/>
</dbReference>
<dbReference type="InterPro" id="IPR021960">
    <property type="entry name" value="DUF3577"/>
</dbReference>
<feature type="compositionally biased region" description="Polar residues" evidence="1">
    <location>
        <begin position="166"/>
        <end position="184"/>
    </location>
</feature>
<proteinExistence type="predicted"/>
<feature type="compositionally biased region" description="Polar residues" evidence="1">
    <location>
        <begin position="193"/>
        <end position="203"/>
    </location>
</feature>
<dbReference type="Pfam" id="PF12101">
    <property type="entry name" value="DUF3577"/>
    <property type="match status" value="1"/>
</dbReference>
<accession>A0A9E4K1D7</accession>
<feature type="region of interest" description="Disordered" evidence="1">
    <location>
        <begin position="126"/>
        <end position="203"/>
    </location>
</feature>
<dbReference type="AlphaFoldDB" id="A0A9E4K1D7"/>
<gene>
    <name evidence="2" type="ORF">JAZ04_01675</name>
</gene>
<name>A0A9E4K1D7_9GAMM</name>
<evidence type="ECO:0000313" key="3">
    <source>
        <dbReference type="Proteomes" id="UP000886687"/>
    </source>
</evidence>
<reference evidence="2" key="1">
    <citation type="journal article" date="2021" name="Proc. Natl. Acad. Sci. U.S.A.">
        <title>Global biogeography of chemosynthetic symbionts reveals both localized and globally distributed symbiont groups. .</title>
        <authorList>
            <person name="Osvatic J.T."/>
            <person name="Wilkins L.G.E."/>
            <person name="Leibrecht L."/>
            <person name="Leray M."/>
            <person name="Zauner S."/>
            <person name="Polzin J."/>
            <person name="Camacho Y."/>
            <person name="Gros O."/>
            <person name="van Gils J.A."/>
            <person name="Eisen J.A."/>
            <person name="Petersen J.M."/>
            <person name="Yuen B."/>
        </authorList>
    </citation>
    <scope>NUCLEOTIDE SEQUENCE</scope>
    <source>
        <strain evidence="2">MAGL173</strain>
    </source>
</reference>